<proteinExistence type="inferred from homology"/>
<evidence type="ECO:0000313" key="6">
    <source>
        <dbReference type="EMBL" id="TVU18610.1"/>
    </source>
</evidence>
<dbReference type="PANTHER" id="PTHR11010:SF11">
    <property type="entry name" value="THYMUS-SPECIFIC SERINE PROTEASE"/>
    <property type="match status" value="1"/>
</dbReference>
<dbReference type="Pfam" id="PF05577">
    <property type="entry name" value="Peptidase_S28"/>
    <property type="match status" value="1"/>
</dbReference>
<organism evidence="6 7">
    <name type="scientific">Eragrostis curvula</name>
    <name type="common">weeping love grass</name>
    <dbReference type="NCBI Taxonomy" id="38414"/>
    <lineage>
        <taxon>Eukaryota</taxon>
        <taxon>Viridiplantae</taxon>
        <taxon>Streptophyta</taxon>
        <taxon>Embryophyta</taxon>
        <taxon>Tracheophyta</taxon>
        <taxon>Spermatophyta</taxon>
        <taxon>Magnoliopsida</taxon>
        <taxon>Liliopsida</taxon>
        <taxon>Poales</taxon>
        <taxon>Poaceae</taxon>
        <taxon>PACMAD clade</taxon>
        <taxon>Chloridoideae</taxon>
        <taxon>Eragrostideae</taxon>
        <taxon>Eragrostidinae</taxon>
        <taxon>Eragrostis</taxon>
    </lineage>
</organism>
<evidence type="ECO:0000256" key="5">
    <source>
        <dbReference type="ARBA" id="ARBA00023180"/>
    </source>
</evidence>
<evidence type="ECO:0000313" key="7">
    <source>
        <dbReference type="Proteomes" id="UP000324897"/>
    </source>
</evidence>
<dbReference type="GO" id="GO:0008239">
    <property type="term" value="F:dipeptidyl-peptidase activity"/>
    <property type="evidence" value="ECO:0007669"/>
    <property type="project" value="TreeGrafter"/>
</dbReference>
<accession>A0A5J9U670</accession>
<evidence type="ECO:0000256" key="3">
    <source>
        <dbReference type="ARBA" id="ARBA00022729"/>
    </source>
</evidence>
<dbReference type="AlphaFoldDB" id="A0A5J9U670"/>
<dbReference type="Proteomes" id="UP000324897">
    <property type="component" value="Chromosome 7"/>
</dbReference>
<feature type="non-terminal residue" evidence="6">
    <location>
        <position position="87"/>
    </location>
</feature>
<dbReference type="Gene3D" id="3.40.50.1820">
    <property type="entry name" value="alpha/beta hydrolase"/>
    <property type="match status" value="1"/>
</dbReference>
<dbReference type="GO" id="GO:0005773">
    <property type="term" value="C:vacuole"/>
    <property type="evidence" value="ECO:0007669"/>
    <property type="project" value="TreeGrafter"/>
</dbReference>
<dbReference type="OrthoDB" id="1735038at2759"/>
<keyword evidence="5" id="KW-0325">Glycoprotein</keyword>
<evidence type="ECO:0000256" key="1">
    <source>
        <dbReference type="ARBA" id="ARBA00011079"/>
    </source>
</evidence>
<dbReference type="Gramene" id="TVU18610">
    <property type="protein sequence ID" value="TVU18610"/>
    <property type="gene ID" value="EJB05_34717"/>
</dbReference>
<evidence type="ECO:0000256" key="4">
    <source>
        <dbReference type="ARBA" id="ARBA00022801"/>
    </source>
</evidence>
<dbReference type="PANTHER" id="PTHR11010">
    <property type="entry name" value="PROTEASE S28 PRO-X CARBOXYPEPTIDASE-RELATED"/>
    <property type="match status" value="1"/>
</dbReference>
<dbReference type="InterPro" id="IPR029058">
    <property type="entry name" value="AB_hydrolase_fold"/>
</dbReference>
<dbReference type="EMBL" id="RWGY01000029">
    <property type="protein sequence ID" value="TVU18610.1"/>
    <property type="molecule type" value="Genomic_DNA"/>
</dbReference>
<keyword evidence="7" id="KW-1185">Reference proteome</keyword>
<comment type="similarity">
    <text evidence="1">Belongs to the peptidase S28 family.</text>
</comment>
<reference evidence="6 7" key="1">
    <citation type="journal article" date="2019" name="Sci. Rep.">
        <title>A high-quality genome of Eragrostis curvula grass provides insights into Poaceae evolution and supports new strategies to enhance forage quality.</title>
        <authorList>
            <person name="Carballo J."/>
            <person name="Santos B.A.C.M."/>
            <person name="Zappacosta D."/>
            <person name="Garbus I."/>
            <person name="Selva J.P."/>
            <person name="Gallo C.A."/>
            <person name="Diaz A."/>
            <person name="Albertini E."/>
            <person name="Caccamo M."/>
            <person name="Echenique V."/>
        </authorList>
    </citation>
    <scope>NUCLEOTIDE SEQUENCE [LARGE SCALE GENOMIC DNA]</scope>
    <source>
        <strain evidence="7">cv. Victoria</strain>
        <tissue evidence="6">Leaf</tissue>
    </source>
</reference>
<keyword evidence="4" id="KW-0378">Hydrolase</keyword>
<name>A0A5J9U670_9POAL</name>
<protein>
    <submittedName>
        <fullName evidence="6">Uncharacterized protein</fullName>
    </submittedName>
</protein>
<keyword evidence="2" id="KW-0645">Protease</keyword>
<sequence>MDLLLGDGEEVCAALFSPENRYYGKCSPFESLMIENLRFLSSKQALFDLAVSQQYYQIEVSWFAFGGSYAQCMVQIEVSSPAEILQV</sequence>
<evidence type="ECO:0000256" key="2">
    <source>
        <dbReference type="ARBA" id="ARBA00022670"/>
    </source>
</evidence>
<dbReference type="InterPro" id="IPR008758">
    <property type="entry name" value="Peptidase_S28"/>
</dbReference>
<comment type="caution">
    <text evidence="6">The sequence shown here is derived from an EMBL/GenBank/DDBJ whole genome shotgun (WGS) entry which is preliminary data.</text>
</comment>
<dbReference type="GO" id="GO:0070008">
    <property type="term" value="F:serine-type exopeptidase activity"/>
    <property type="evidence" value="ECO:0007669"/>
    <property type="project" value="InterPro"/>
</dbReference>
<keyword evidence="3" id="KW-0732">Signal</keyword>
<dbReference type="GO" id="GO:0006508">
    <property type="term" value="P:proteolysis"/>
    <property type="evidence" value="ECO:0007669"/>
    <property type="project" value="UniProtKB-KW"/>
</dbReference>
<gene>
    <name evidence="6" type="ORF">EJB05_34717</name>
</gene>